<dbReference type="Gene3D" id="3.20.20.30">
    <property type="entry name" value="Luciferase-like domain"/>
    <property type="match status" value="1"/>
</dbReference>
<dbReference type="InterPro" id="IPR051260">
    <property type="entry name" value="Diverse_substr_monoxygenases"/>
</dbReference>
<dbReference type="InterPro" id="IPR036661">
    <property type="entry name" value="Luciferase-like_sf"/>
</dbReference>
<keyword evidence="3" id="KW-0560">Oxidoreductase</keyword>
<accession>A0A939NM02</accession>
<dbReference type="GO" id="GO:0004497">
    <property type="term" value="F:monooxygenase activity"/>
    <property type="evidence" value="ECO:0007669"/>
    <property type="project" value="UniProtKB-KW"/>
</dbReference>
<dbReference type="PANTHER" id="PTHR30011">
    <property type="entry name" value="ALKANESULFONATE MONOOXYGENASE-RELATED"/>
    <property type="match status" value="1"/>
</dbReference>
<name>A0A939NM02_SERMA</name>
<dbReference type="AlphaFoldDB" id="A0A939NM02"/>
<feature type="domain" description="Luciferase-like" evidence="5">
    <location>
        <begin position="2"/>
        <end position="77"/>
    </location>
</feature>
<dbReference type="EMBL" id="JAGETR010000060">
    <property type="protein sequence ID" value="MBO2006856.1"/>
    <property type="molecule type" value="Genomic_DNA"/>
</dbReference>
<proteinExistence type="predicted"/>
<reference evidence="6" key="1">
    <citation type="submission" date="2021-03" db="EMBL/GenBank/DDBJ databases">
        <title>Molecular epidemiology and mechanisms of colistin and carbapenem resistance in Enterobacteriaceae from clinical isolates, the environment and porcine samples in Pretoria, South Africa.</title>
        <authorList>
            <person name="Bogoshi D."/>
            <person name="Mbelle N.M."/>
            <person name="Naidoo V."/>
            <person name="Osei Sekyere J."/>
        </authorList>
    </citation>
    <scope>NUCLEOTIDE SEQUENCE</scope>
    <source>
        <strain evidence="6">C080</strain>
    </source>
</reference>
<dbReference type="Pfam" id="PF00296">
    <property type="entry name" value="Bac_luciferase"/>
    <property type="match status" value="1"/>
</dbReference>
<keyword evidence="1" id="KW-0285">Flavoprotein</keyword>
<dbReference type="InterPro" id="IPR011251">
    <property type="entry name" value="Luciferase-like_dom"/>
</dbReference>
<keyword evidence="2" id="KW-0288">FMN</keyword>
<protein>
    <submittedName>
        <fullName evidence="6">LLM class flavin-dependent oxidoreductase</fullName>
    </submittedName>
</protein>
<evidence type="ECO:0000256" key="4">
    <source>
        <dbReference type="ARBA" id="ARBA00023033"/>
    </source>
</evidence>
<sequence>MDFVFVADGYISTKIHSAFSNRFEPLTLLAVLSAATDKITGGHPSTSYSDPFTVARQFASLDHLSHGRAGWNVVTSPLEGSAKTSRTEHPNTACVTALPANSRRRQRAVGLEDDAFVRNKTSGEFFRTGKLHTQSLWEFFSAQAAATSAARRRGA</sequence>
<evidence type="ECO:0000256" key="1">
    <source>
        <dbReference type="ARBA" id="ARBA00022630"/>
    </source>
</evidence>
<dbReference type="SUPFAM" id="SSF51679">
    <property type="entry name" value="Bacterial luciferase-like"/>
    <property type="match status" value="1"/>
</dbReference>
<keyword evidence="4" id="KW-0503">Monooxygenase</keyword>
<dbReference type="PANTHER" id="PTHR30011:SF16">
    <property type="entry name" value="C2H2 FINGER DOMAIN TRANSCRIPTION FACTOR (EUROFUNG)-RELATED"/>
    <property type="match status" value="1"/>
</dbReference>
<evidence type="ECO:0000256" key="3">
    <source>
        <dbReference type="ARBA" id="ARBA00023002"/>
    </source>
</evidence>
<evidence type="ECO:0000313" key="6">
    <source>
        <dbReference type="EMBL" id="MBO2006856.1"/>
    </source>
</evidence>
<dbReference type="GO" id="GO:0016705">
    <property type="term" value="F:oxidoreductase activity, acting on paired donors, with incorporation or reduction of molecular oxygen"/>
    <property type="evidence" value="ECO:0007669"/>
    <property type="project" value="InterPro"/>
</dbReference>
<gene>
    <name evidence="6" type="ORF">J4732_10560</name>
</gene>
<comment type="caution">
    <text evidence="6">The sequence shown here is derived from an EMBL/GenBank/DDBJ whole genome shotgun (WGS) entry which is preliminary data.</text>
</comment>
<organism evidence="6">
    <name type="scientific">Serratia marcescens</name>
    <dbReference type="NCBI Taxonomy" id="615"/>
    <lineage>
        <taxon>Bacteria</taxon>
        <taxon>Pseudomonadati</taxon>
        <taxon>Pseudomonadota</taxon>
        <taxon>Gammaproteobacteria</taxon>
        <taxon>Enterobacterales</taxon>
        <taxon>Yersiniaceae</taxon>
        <taxon>Serratia</taxon>
    </lineage>
</organism>
<evidence type="ECO:0000259" key="5">
    <source>
        <dbReference type="Pfam" id="PF00296"/>
    </source>
</evidence>
<evidence type="ECO:0000256" key="2">
    <source>
        <dbReference type="ARBA" id="ARBA00022643"/>
    </source>
</evidence>